<evidence type="ECO:0000313" key="2">
    <source>
        <dbReference type="EMBL" id="KAA1086975.1"/>
    </source>
</evidence>
<dbReference type="EMBL" id="VSWC01000105">
    <property type="protein sequence ID" value="KAA1086975.1"/>
    <property type="molecule type" value="Genomic_DNA"/>
</dbReference>
<protein>
    <submittedName>
        <fullName evidence="2">Uncharacterized protein</fullName>
    </submittedName>
</protein>
<proteinExistence type="predicted"/>
<keyword evidence="3" id="KW-1185">Reference proteome</keyword>
<dbReference type="Proteomes" id="UP000324748">
    <property type="component" value="Unassembled WGS sequence"/>
</dbReference>
<evidence type="ECO:0000313" key="3">
    <source>
        <dbReference type="Proteomes" id="UP000324748"/>
    </source>
</evidence>
<feature type="region of interest" description="Disordered" evidence="1">
    <location>
        <begin position="133"/>
        <end position="161"/>
    </location>
</feature>
<accession>A0A5B0NCE2</accession>
<dbReference type="AlphaFoldDB" id="A0A5B0NCE2"/>
<organism evidence="2 3">
    <name type="scientific">Puccinia graminis f. sp. tritici</name>
    <dbReference type="NCBI Taxonomy" id="56615"/>
    <lineage>
        <taxon>Eukaryota</taxon>
        <taxon>Fungi</taxon>
        <taxon>Dikarya</taxon>
        <taxon>Basidiomycota</taxon>
        <taxon>Pucciniomycotina</taxon>
        <taxon>Pucciniomycetes</taxon>
        <taxon>Pucciniales</taxon>
        <taxon>Pucciniaceae</taxon>
        <taxon>Puccinia</taxon>
    </lineage>
</organism>
<comment type="caution">
    <text evidence="2">The sequence shown here is derived from an EMBL/GenBank/DDBJ whole genome shotgun (WGS) entry which is preliminary data.</text>
</comment>
<reference evidence="2 3" key="1">
    <citation type="submission" date="2019-05" db="EMBL/GenBank/DDBJ databases">
        <title>Emergence of the Ug99 lineage of the wheat stem rust pathogen through somatic hybridization.</title>
        <authorList>
            <person name="Li F."/>
            <person name="Upadhyaya N.M."/>
            <person name="Sperschneider J."/>
            <person name="Matny O."/>
            <person name="Nguyen-Phuc H."/>
            <person name="Mago R."/>
            <person name="Raley C."/>
            <person name="Miller M.E."/>
            <person name="Silverstein K.A.T."/>
            <person name="Henningsen E."/>
            <person name="Hirsch C.D."/>
            <person name="Visser B."/>
            <person name="Pretorius Z.A."/>
            <person name="Steffenson B.J."/>
            <person name="Schwessinger B."/>
            <person name="Dodds P.N."/>
            <person name="Figueroa M."/>
        </authorList>
    </citation>
    <scope>NUCLEOTIDE SEQUENCE [LARGE SCALE GENOMIC DNA]</scope>
    <source>
        <strain evidence="2">21-0</strain>
    </source>
</reference>
<gene>
    <name evidence="2" type="ORF">PGT21_017788</name>
</gene>
<evidence type="ECO:0000256" key="1">
    <source>
        <dbReference type="SAM" id="MobiDB-lite"/>
    </source>
</evidence>
<name>A0A5B0NCE2_PUCGR</name>
<sequence>MFRVDHELNINNWHADRFHLGRPYPQDDVHVREITNESGFQALYVIQTGTPEINPTNIVLQPQESTKARFDPSFAWVVVSREPINEETYNHIIRLPLTQAREKAGAGDSSQRFSYYHTESPEKSKAILKGLQEGDPSATQEVDNTNRNGFHIIEPMENSEP</sequence>
<feature type="compositionally biased region" description="Polar residues" evidence="1">
    <location>
        <begin position="137"/>
        <end position="148"/>
    </location>
</feature>